<evidence type="ECO:0000313" key="5">
    <source>
        <dbReference type="EMBL" id="CAL4777891.1"/>
    </source>
</evidence>
<evidence type="ECO:0000256" key="2">
    <source>
        <dbReference type="SAM" id="MobiDB-lite"/>
    </source>
</evidence>
<evidence type="ECO:0000313" key="4">
    <source>
        <dbReference type="EMBL" id="CAL1143954.1"/>
    </source>
</evidence>
<keyword evidence="6" id="KW-1185">Reference proteome</keyword>
<protein>
    <submittedName>
        <fullName evidence="5">Ankyrin repeat, PH and SEC7 domain containing protein secG</fullName>
    </submittedName>
</protein>
<comment type="caution">
    <text evidence="3">The sequence shown here is derived from an EMBL/GenBank/DDBJ whole genome shotgun (WGS) entry which is preliminary data.</text>
</comment>
<feature type="repeat" description="ANK" evidence="1">
    <location>
        <begin position="501"/>
        <end position="533"/>
    </location>
</feature>
<dbReference type="AlphaFoldDB" id="A0A9P1CF98"/>
<keyword evidence="1" id="KW-0040">ANK repeat</keyword>
<dbReference type="Gene3D" id="1.25.40.20">
    <property type="entry name" value="Ankyrin repeat-containing domain"/>
    <property type="match status" value="1"/>
</dbReference>
<accession>A0A9P1CF98</accession>
<evidence type="ECO:0000313" key="3">
    <source>
        <dbReference type="EMBL" id="CAI3990579.1"/>
    </source>
</evidence>
<evidence type="ECO:0000256" key="1">
    <source>
        <dbReference type="PROSITE-ProRule" id="PRU00023"/>
    </source>
</evidence>
<dbReference type="PROSITE" id="PS50297">
    <property type="entry name" value="ANK_REP_REGION"/>
    <property type="match status" value="1"/>
</dbReference>
<sequence length="909" mass="102208">MSFVDDVIVKKLYACPVCFETFAKWGTCLIHLNSNASCHSAIGEETFRIQEELQDLCRKAANGEFPLMKHPQYHELPVPVTNFDPNAMSFDPNAVSFDPNAMSFDPKAATFYPKAAGFDPQAAGFDPQAVSFDPKAVSFDPTATMFDPKVGYDFLPTVPEVVSPPKPSPVGLSLTSLVAAPVPMPVGPVRHQVDDKGGYQWQASSEKLLDRFEKTVSGSTEKITIDDWMPSKLDEHVKLRLHYAVSTGFLLKEEQNALQKTLNSLVSYVPEEQRLVIQKFLSPSFDDFRAIVNKLFWLQRCMEYCRSSSTRTERIEAGSAQEKLLMALDLHGLREAALTDECWTTFEMFPPPLQEMVVQAVKASLPMKTEKKQLSQHFAHLAVNEESIYNLQTSRPDDEVVPTQASWEAFSDSQYHELLRQLLVNSRNAEDRVLQLLSEEASGPKATPSLLHVHVATEEARRGRSAEVISLLHAAAACGLSRLCARFIAEGLDVNERTGHQHFSPLHLAASNGNVRATETLLENRAFPWLLDDCGKTPLYHVVTSLPESSEAEQQLLLQICQQLVFGMLQASDEDELLLVESALEILQQSELSWLLQLQYRMRELQLKNPAIYTPEILVELGRMHYETLNLLLSFFDGDRCKLNVPDDALLLEFAAALKSDFIQVRFQSIDAKLSNALRKVIDYAGDKSMQVKYDMSMKNQMYGKSGDFIKGRELFAMILISFKSPDHTEVLHNAHHLYMFSYYGDDQLEAFYNKWLDIIYNMKHDDRPSANSLRDTLFRKIEHSKLMHFDISRYRTFDEGHHEKTYEFLIGMIKGYIARGKQERLLKDRERAVKISMSSNKTTPALEDDVKAAAPTKTKKEDAAAASSAGDPPKGKPKAKAKSEAASVLPTPSPKSHADKNKKGKGKG</sequence>
<dbReference type="PROSITE" id="PS50088">
    <property type="entry name" value="ANK_REPEAT"/>
    <property type="match status" value="1"/>
</dbReference>
<dbReference type="Proteomes" id="UP001152797">
    <property type="component" value="Unassembled WGS sequence"/>
</dbReference>
<dbReference type="EMBL" id="CAMXCT010001491">
    <property type="protein sequence ID" value="CAI3990579.1"/>
    <property type="molecule type" value="Genomic_DNA"/>
</dbReference>
<name>A0A9P1CF98_9DINO</name>
<dbReference type="InterPro" id="IPR036770">
    <property type="entry name" value="Ankyrin_rpt-contain_sf"/>
</dbReference>
<dbReference type="InterPro" id="IPR002110">
    <property type="entry name" value="Ankyrin_rpt"/>
</dbReference>
<dbReference type="EMBL" id="CAMXCT030001491">
    <property type="protein sequence ID" value="CAL4777891.1"/>
    <property type="molecule type" value="Genomic_DNA"/>
</dbReference>
<dbReference type="OrthoDB" id="427905at2759"/>
<dbReference type="SUPFAM" id="SSF48403">
    <property type="entry name" value="Ankyrin repeat"/>
    <property type="match status" value="1"/>
</dbReference>
<proteinExistence type="predicted"/>
<evidence type="ECO:0000313" key="6">
    <source>
        <dbReference type="Proteomes" id="UP001152797"/>
    </source>
</evidence>
<reference evidence="3" key="1">
    <citation type="submission" date="2022-10" db="EMBL/GenBank/DDBJ databases">
        <authorList>
            <person name="Chen Y."/>
            <person name="Dougan E. K."/>
            <person name="Chan C."/>
            <person name="Rhodes N."/>
            <person name="Thang M."/>
        </authorList>
    </citation>
    <scope>NUCLEOTIDE SEQUENCE</scope>
</reference>
<feature type="region of interest" description="Disordered" evidence="2">
    <location>
        <begin position="837"/>
        <end position="909"/>
    </location>
</feature>
<dbReference type="Pfam" id="PF12796">
    <property type="entry name" value="Ank_2"/>
    <property type="match status" value="1"/>
</dbReference>
<reference evidence="4" key="2">
    <citation type="submission" date="2024-04" db="EMBL/GenBank/DDBJ databases">
        <authorList>
            <person name="Chen Y."/>
            <person name="Shah S."/>
            <person name="Dougan E. K."/>
            <person name="Thang M."/>
            <person name="Chan C."/>
        </authorList>
    </citation>
    <scope>NUCLEOTIDE SEQUENCE [LARGE SCALE GENOMIC DNA]</scope>
</reference>
<gene>
    <name evidence="3" type="ORF">C1SCF055_LOCUS17556</name>
</gene>
<dbReference type="EMBL" id="CAMXCT020001491">
    <property type="protein sequence ID" value="CAL1143954.1"/>
    <property type="molecule type" value="Genomic_DNA"/>
</dbReference>
<organism evidence="3">
    <name type="scientific">Cladocopium goreaui</name>
    <dbReference type="NCBI Taxonomy" id="2562237"/>
    <lineage>
        <taxon>Eukaryota</taxon>
        <taxon>Sar</taxon>
        <taxon>Alveolata</taxon>
        <taxon>Dinophyceae</taxon>
        <taxon>Suessiales</taxon>
        <taxon>Symbiodiniaceae</taxon>
        <taxon>Cladocopium</taxon>
    </lineage>
</organism>